<dbReference type="Pfam" id="PF06686">
    <property type="entry name" value="SpoIIIAC"/>
    <property type="match status" value="2"/>
</dbReference>
<comment type="caution">
    <text evidence="2">The sequence shown here is derived from an EMBL/GenBank/DDBJ whole genome shotgun (WGS) entry which is preliminary data.</text>
</comment>
<reference evidence="3" key="1">
    <citation type="journal article" date="2017" name="Appl. Environ. Microbiol.">
        <title>Genomic Analysis of Calderihabitans maritimus KKC1, a Thermophilic, Hydrogenogenic, Carboxydotrophic Bacterium Isolated from Marine Sediment.</title>
        <authorList>
            <person name="Omae K."/>
            <person name="Yoneda Y."/>
            <person name="Fukuyama Y."/>
            <person name="Yoshida T."/>
            <person name="Sako Y."/>
        </authorList>
    </citation>
    <scope>NUCLEOTIDE SEQUENCE [LARGE SCALE GENOMIC DNA]</scope>
    <source>
        <strain evidence="3">KKC1</strain>
    </source>
</reference>
<gene>
    <name evidence="2" type="ORF">KKC1_32730</name>
</gene>
<feature type="transmembrane region" description="Helical" evidence="1">
    <location>
        <begin position="29"/>
        <end position="54"/>
    </location>
</feature>
<protein>
    <submittedName>
        <fullName evidence="2">Stage iii sporulation protein ad</fullName>
    </submittedName>
</protein>
<proteinExistence type="predicted"/>
<feature type="transmembrane region" description="Helical" evidence="1">
    <location>
        <begin position="106"/>
        <end position="127"/>
    </location>
</feature>
<feature type="transmembrane region" description="Helical" evidence="1">
    <location>
        <begin position="66"/>
        <end position="85"/>
    </location>
</feature>
<dbReference type="Proteomes" id="UP000197032">
    <property type="component" value="Unassembled WGS sequence"/>
</dbReference>
<evidence type="ECO:0000256" key="1">
    <source>
        <dbReference type="SAM" id="Phobius"/>
    </source>
</evidence>
<keyword evidence="3" id="KW-1185">Reference proteome</keyword>
<feature type="transmembrane region" description="Helical" evidence="1">
    <location>
        <begin position="6"/>
        <end position="22"/>
    </location>
</feature>
<dbReference type="InterPro" id="IPR025664">
    <property type="entry name" value="Spore_III_AC/AD"/>
</dbReference>
<name>A0A1Z5HXZ2_9FIRM</name>
<keyword evidence="1" id="KW-0812">Transmembrane</keyword>
<keyword evidence="1" id="KW-0472">Membrane</keyword>
<dbReference type="EMBL" id="BDGJ01000198">
    <property type="protein sequence ID" value="GAW94160.1"/>
    <property type="molecule type" value="Genomic_DNA"/>
</dbReference>
<evidence type="ECO:0000313" key="3">
    <source>
        <dbReference type="Proteomes" id="UP000197032"/>
    </source>
</evidence>
<dbReference type="RefSeq" id="WP_088555161.1">
    <property type="nucleotide sequence ID" value="NZ_BDGJ01000198.1"/>
</dbReference>
<accession>A0A1Z5HXZ2</accession>
<dbReference type="OrthoDB" id="1682150at2"/>
<evidence type="ECO:0000313" key="2">
    <source>
        <dbReference type="EMBL" id="GAW94160.1"/>
    </source>
</evidence>
<keyword evidence="1" id="KW-1133">Transmembrane helix</keyword>
<dbReference type="InterPro" id="IPR014211">
    <property type="entry name" value="Spore_III_AD"/>
</dbReference>
<dbReference type="AlphaFoldDB" id="A0A1Z5HXZ2"/>
<organism evidence="2 3">
    <name type="scientific">Calderihabitans maritimus</name>
    <dbReference type="NCBI Taxonomy" id="1246530"/>
    <lineage>
        <taxon>Bacteria</taxon>
        <taxon>Bacillati</taxon>
        <taxon>Bacillota</taxon>
        <taxon>Clostridia</taxon>
        <taxon>Neomoorellales</taxon>
        <taxon>Calderihabitantaceae</taxon>
        <taxon>Calderihabitans</taxon>
    </lineage>
</organism>
<sequence length="128" mass="13796">MEILQIAGLGLVATIFVVILKQEKPELAMLLSIVTGVIIFILVLGKIASVFNILEELANRANVNRFYLSTLLKIVGIAYIAEFGAQVCRDAGEGAIASKVEFAAKIIMMVMAVPIIAAILETIIRLLP</sequence>
<dbReference type="NCBIfam" id="TIGR02849">
    <property type="entry name" value="spore_III_AD"/>
    <property type="match status" value="1"/>
</dbReference>